<feature type="compositionally biased region" description="Basic and acidic residues" evidence="8">
    <location>
        <begin position="47"/>
        <end position="57"/>
    </location>
</feature>
<dbReference type="Gene3D" id="1.20.190.50">
    <property type="match status" value="1"/>
</dbReference>
<comment type="caution">
    <text evidence="9">The sequence shown here is derived from an EMBL/GenBank/DDBJ whole genome shotgun (WGS) entry which is preliminary data.</text>
</comment>
<evidence type="ECO:0000256" key="4">
    <source>
        <dbReference type="ARBA" id="ARBA00023010"/>
    </source>
</evidence>
<dbReference type="GO" id="GO:0031965">
    <property type="term" value="C:nuclear membrane"/>
    <property type="evidence" value="ECO:0007669"/>
    <property type="project" value="UniProtKB-SubCell"/>
</dbReference>
<dbReference type="AlphaFoldDB" id="A0A7D8YUK6"/>
<dbReference type="Proteomes" id="UP000481288">
    <property type="component" value="Unassembled WGS sequence"/>
</dbReference>
<dbReference type="Pfam" id="PF04121">
    <property type="entry name" value="Nup84_Nup100"/>
    <property type="match status" value="1"/>
</dbReference>
<evidence type="ECO:0000256" key="3">
    <source>
        <dbReference type="ARBA" id="ARBA00022927"/>
    </source>
</evidence>
<dbReference type="PANTHER" id="PTHR13003:SF2">
    <property type="entry name" value="NUCLEAR PORE COMPLEX PROTEIN NUP107"/>
    <property type="match status" value="1"/>
</dbReference>
<dbReference type="OrthoDB" id="3098at2759"/>
<keyword evidence="4 7" id="KW-0811">Translocation</keyword>
<accession>A0A7D8YUK6</accession>
<keyword evidence="7" id="KW-0472">Membrane</keyword>
<comment type="similarity">
    <text evidence="7">Belongs to the nucleoporin Nup84/Nup107 family.</text>
</comment>
<evidence type="ECO:0000313" key="10">
    <source>
        <dbReference type="Proteomes" id="UP000481288"/>
    </source>
</evidence>
<dbReference type="GO" id="GO:0000973">
    <property type="term" value="P:post-transcriptional tethering of RNA polymerase II gene DNA at nuclear periphery"/>
    <property type="evidence" value="ECO:0007669"/>
    <property type="project" value="TreeGrafter"/>
</dbReference>
<evidence type="ECO:0000313" key="9">
    <source>
        <dbReference type="EMBL" id="TVY51158.1"/>
    </source>
</evidence>
<keyword evidence="3" id="KW-0653">Protein transport</keyword>
<evidence type="ECO:0000256" key="5">
    <source>
        <dbReference type="ARBA" id="ARBA00023132"/>
    </source>
</evidence>
<dbReference type="Gene3D" id="1.10.3450.20">
    <property type="match status" value="1"/>
</dbReference>
<feature type="region of interest" description="Disordered" evidence="8">
    <location>
        <begin position="1"/>
        <end position="93"/>
    </location>
</feature>
<keyword evidence="5 7" id="KW-0906">Nuclear pore complex</keyword>
<reference evidence="9 10" key="1">
    <citation type="submission" date="2018-05" db="EMBL/GenBank/DDBJ databases">
        <title>Whole genome sequencing for identification of molecular markers to develop diagnostic detection tools for the regulated plant pathogen Lachnellula willkommii.</title>
        <authorList>
            <person name="Giroux E."/>
            <person name="Bilodeau G."/>
        </authorList>
    </citation>
    <scope>NUCLEOTIDE SEQUENCE [LARGE SCALE GENOMIC DNA]</scope>
    <source>
        <strain evidence="9 10">CBS 625.97</strain>
    </source>
</reference>
<dbReference type="EMBL" id="QGMG01000890">
    <property type="protein sequence ID" value="TVY51158.1"/>
    <property type="molecule type" value="Genomic_DNA"/>
</dbReference>
<proteinExistence type="inferred from homology"/>
<dbReference type="GO" id="GO:0031080">
    <property type="term" value="C:nuclear pore outer ring"/>
    <property type="evidence" value="ECO:0007669"/>
    <property type="project" value="TreeGrafter"/>
</dbReference>
<evidence type="ECO:0000256" key="1">
    <source>
        <dbReference type="ARBA" id="ARBA00022448"/>
    </source>
</evidence>
<keyword evidence="2" id="KW-0509">mRNA transport</keyword>
<gene>
    <name evidence="9" type="primary">NUP84</name>
    <name evidence="9" type="ORF">LCER1_G005553</name>
</gene>
<sequence>MAPMTRSGASSLAPDGLQPRQKYRETSWHFVGTATMDIQKLTSGTKQPDDRSERALSEEPTSSYDDDVDMRSDRDEEDDDRQLLLEGPEDHEDILHPLREAADRVGREVEKFAEVLDGYTIQKPDGDEGRHGMVIGLLDKYHDIAINTVNRLGERHDAERRQKAGLRQRKRMRGVEIAGDALELYEDQEDSPLADAPTDLADLERWEQEARTWDLLRRLVELRYAPTETSQRKKSAPALHKYSSGRELWDNFLETDTLALERRTVLQWLKDTARDDGEPIDFLVQELQQNAERGDIIAHGWIHTKEAVKKEKRLHAWNKSLDPSAPELKAFLNTSKTALLVTQLDPDASTRQNRKLEVQDQYFERAIWLGCYEMLRRGSTPAEIREWCVERSQVWRAVSMSGLPDGVEEDAEIADPTSWTLWRRTCFALARNGGGASGDDYERAVYGILSGDITSVERVCGSWDDFVFVHYNALLRTQFDNYLQSLPFHKSLSVTISNFGVFDAVQFHGEPKGAGKRLIETLRNDSRTRDESSIPMKMLQGVLIADNFKDFIHQQGLAFSKLANARQPSNVIPKENTHPDGVYNYIGTEDHDSLRVFTHVLLVFMHLGLDLGGSWRQTAVENVIVSYISFLRFSGKEELIPLYCSQLEGNRRYAVLSRMLIDVTDIDQRVTHIRNMRQLGLNVQEFVNKQARYLFADFPDREVDYPALKEFKLFEASGKLKQDFIGEDTARLPRIDVLLIRSFEWYLLVDGLWSETFRVGTMLYLRFFKHMRLLSAKSLMQKISSSSIAFSKTRALIGEAVDFKGLEGGEDDMTEVLNGSADRRRYLKRHLIEQAKSFRELETLTQALDLIETVKSFEVILAEQQASTNRRNPNARKELARRWDAESMTIEPLFNKWLLTCPNQQWEVEFTQLREAYLPETILAYIRTLQFAGSVLTRNFLMECMDVTALMAEEKSDVLQLFQKTGRMKDLVHAFADAAKTLLLITSEKKGARSRGKQARAKGWEQDLWNVKP</sequence>
<dbReference type="GO" id="GO:0017056">
    <property type="term" value="F:structural constituent of nuclear pore"/>
    <property type="evidence" value="ECO:0007669"/>
    <property type="project" value="UniProtKB-UniRule"/>
</dbReference>
<comment type="subcellular location">
    <subcellularLocation>
        <location evidence="7">Nucleus</location>
        <location evidence="7">Nuclear pore complex</location>
    </subcellularLocation>
    <subcellularLocation>
        <location evidence="7">Nucleus membrane</location>
    </subcellularLocation>
</comment>
<dbReference type="PANTHER" id="PTHR13003">
    <property type="entry name" value="NUP107-RELATED"/>
    <property type="match status" value="1"/>
</dbReference>
<dbReference type="GO" id="GO:0006606">
    <property type="term" value="P:protein import into nucleus"/>
    <property type="evidence" value="ECO:0007669"/>
    <property type="project" value="TreeGrafter"/>
</dbReference>
<dbReference type="GO" id="GO:0006406">
    <property type="term" value="P:mRNA export from nucleus"/>
    <property type="evidence" value="ECO:0007669"/>
    <property type="project" value="TreeGrafter"/>
</dbReference>
<keyword evidence="1 7" id="KW-0813">Transport</keyword>
<keyword evidence="10" id="KW-1185">Reference proteome</keyword>
<dbReference type="InterPro" id="IPR007252">
    <property type="entry name" value="Nup84/Nup107"/>
</dbReference>
<comment type="function">
    <text evidence="7">Functions as a component of the nuclear pore complex (NPC).</text>
</comment>
<comment type="subunit">
    <text evidence="7">Part of the nuclear pore complex (NPC).</text>
</comment>
<evidence type="ECO:0000256" key="7">
    <source>
        <dbReference type="RuleBase" id="RU365072"/>
    </source>
</evidence>
<keyword evidence="6 7" id="KW-0539">Nucleus</keyword>
<protein>
    <recommendedName>
        <fullName evidence="7">Nuclear pore complex protein</fullName>
    </recommendedName>
</protein>
<evidence type="ECO:0000256" key="8">
    <source>
        <dbReference type="SAM" id="MobiDB-lite"/>
    </source>
</evidence>
<evidence type="ECO:0000256" key="6">
    <source>
        <dbReference type="ARBA" id="ARBA00023242"/>
    </source>
</evidence>
<organism evidence="9 10">
    <name type="scientific">Lachnellula cervina</name>
    <dbReference type="NCBI Taxonomy" id="1316786"/>
    <lineage>
        <taxon>Eukaryota</taxon>
        <taxon>Fungi</taxon>
        <taxon>Dikarya</taxon>
        <taxon>Ascomycota</taxon>
        <taxon>Pezizomycotina</taxon>
        <taxon>Leotiomycetes</taxon>
        <taxon>Helotiales</taxon>
        <taxon>Lachnaceae</taxon>
        <taxon>Lachnellula</taxon>
    </lineage>
</organism>
<evidence type="ECO:0000256" key="2">
    <source>
        <dbReference type="ARBA" id="ARBA00022816"/>
    </source>
</evidence>
<name>A0A7D8YUK6_9HELO</name>